<evidence type="ECO:0000256" key="5">
    <source>
        <dbReference type="ARBA" id="ARBA00022679"/>
    </source>
</evidence>
<keyword evidence="3" id="KW-0596">Phosphopantetheine</keyword>
<dbReference type="Gene3D" id="3.10.129.110">
    <property type="entry name" value="Polyketide synthase dehydratase"/>
    <property type="match status" value="1"/>
</dbReference>
<dbReference type="SUPFAM" id="SSF51735">
    <property type="entry name" value="NAD(P)-binding Rossmann-fold domains"/>
    <property type="match status" value="2"/>
</dbReference>
<dbReference type="Proteomes" id="UP001610631">
    <property type="component" value="Unassembled WGS sequence"/>
</dbReference>
<evidence type="ECO:0000256" key="3">
    <source>
        <dbReference type="ARBA" id="ARBA00022450"/>
    </source>
</evidence>
<reference evidence="14 15" key="1">
    <citation type="submission" date="2024-03" db="EMBL/GenBank/DDBJ databases">
        <title>Whole genome sequencing of Streptomyces racemochromogenes, to identify antimicrobial biosynthetic gene clusters.</title>
        <authorList>
            <person name="Suryawanshi P."/>
            <person name="Krishnaraj P.U."/>
            <person name="Arun Y.P."/>
            <person name="Suryawanshi M.P."/>
            <person name="Rakshit O."/>
        </authorList>
    </citation>
    <scope>NUCLEOTIDE SEQUENCE [LARGE SCALE GENOMIC DNA]</scope>
    <source>
        <strain evidence="14 15">AUDT626</strain>
    </source>
</reference>
<dbReference type="Gene3D" id="3.40.366.10">
    <property type="entry name" value="Malonyl-Coenzyme A Acyl Carrier Protein, domain 2"/>
    <property type="match status" value="2"/>
</dbReference>
<dbReference type="SUPFAM" id="SSF55048">
    <property type="entry name" value="Probable ACP-binding domain of malonyl-CoA ACP transacylase"/>
    <property type="match status" value="1"/>
</dbReference>
<dbReference type="SMART" id="SM00823">
    <property type="entry name" value="PKS_PP"/>
    <property type="match status" value="1"/>
</dbReference>
<dbReference type="InterPro" id="IPR016036">
    <property type="entry name" value="Malonyl_transacylase_ACP-bd"/>
</dbReference>
<evidence type="ECO:0000259" key="12">
    <source>
        <dbReference type="PROSITE" id="PS52004"/>
    </source>
</evidence>
<dbReference type="InterPro" id="IPR032821">
    <property type="entry name" value="PKS_assoc"/>
</dbReference>
<feature type="domain" description="Ketosynthase family 3 (KS3)" evidence="12">
    <location>
        <begin position="1945"/>
        <end position="2373"/>
    </location>
</feature>
<dbReference type="PANTHER" id="PTHR43775">
    <property type="entry name" value="FATTY ACID SYNTHASE"/>
    <property type="match status" value="1"/>
</dbReference>
<dbReference type="Pfam" id="PF14765">
    <property type="entry name" value="PS-DH"/>
    <property type="match status" value="1"/>
</dbReference>
<dbReference type="InterPro" id="IPR013968">
    <property type="entry name" value="PKS_KR"/>
</dbReference>
<dbReference type="Pfam" id="PF08659">
    <property type="entry name" value="KR"/>
    <property type="match status" value="1"/>
</dbReference>
<dbReference type="SUPFAM" id="SSF53901">
    <property type="entry name" value="Thiolase-like"/>
    <property type="match status" value="2"/>
</dbReference>
<feature type="domain" description="Carrier" evidence="11">
    <location>
        <begin position="1844"/>
        <end position="1919"/>
    </location>
</feature>
<dbReference type="CDD" id="cd08956">
    <property type="entry name" value="KR_3_FAS_SDR_x"/>
    <property type="match status" value="1"/>
</dbReference>
<gene>
    <name evidence="14" type="ORF">WDV06_33940</name>
</gene>
<keyword evidence="8" id="KW-0012">Acyltransferase</keyword>
<dbReference type="InterPro" id="IPR036736">
    <property type="entry name" value="ACP-like_sf"/>
</dbReference>
<dbReference type="SUPFAM" id="SSF52151">
    <property type="entry name" value="FabD/lysophospholipase-like"/>
    <property type="match status" value="2"/>
</dbReference>
<dbReference type="SMART" id="SM00826">
    <property type="entry name" value="PKS_DH"/>
    <property type="match status" value="1"/>
</dbReference>
<keyword evidence="15" id="KW-1185">Reference proteome</keyword>
<keyword evidence="4" id="KW-0597">Phosphoprotein</keyword>
<feature type="domain" description="PKS/mFAS DH" evidence="13">
    <location>
        <begin position="1057"/>
        <end position="1336"/>
    </location>
</feature>
<feature type="compositionally biased region" description="Gly residues" evidence="10">
    <location>
        <begin position="558"/>
        <end position="571"/>
    </location>
</feature>
<evidence type="ECO:0000256" key="9">
    <source>
        <dbReference type="PROSITE-ProRule" id="PRU01363"/>
    </source>
</evidence>
<dbReference type="InterPro" id="IPR050091">
    <property type="entry name" value="PKS_NRPS_Biosynth_Enz"/>
</dbReference>
<evidence type="ECO:0000256" key="7">
    <source>
        <dbReference type="ARBA" id="ARBA00023268"/>
    </source>
</evidence>
<dbReference type="PANTHER" id="PTHR43775:SF51">
    <property type="entry name" value="INACTIVE PHENOLPHTHIOCEROL SYNTHESIS POLYKETIDE SYNTHASE TYPE I PKS1-RELATED"/>
    <property type="match status" value="1"/>
</dbReference>
<dbReference type="InterPro" id="IPR014030">
    <property type="entry name" value="Ketoacyl_synth_N"/>
</dbReference>
<accession>A0ABW7PNQ2</accession>
<dbReference type="Pfam" id="PF02801">
    <property type="entry name" value="Ketoacyl-synt_C"/>
    <property type="match status" value="2"/>
</dbReference>
<dbReference type="RefSeq" id="WP_395513671.1">
    <property type="nucleotide sequence ID" value="NZ_JBBDHD010000176.1"/>
</dbReference>
<dbReference type="Gene3D" id="3.30.70.3290">
    <property type="match status" value="1"/>
</dbReference>
<comment type="caution">
    <text evidence="14">The sequence shown here is derived from an EMBL/GenBank/DDBJ whole genome shotgun (WGS) entry which is preliminary data.</text>
</comment>
<feature type="compositionally biased region" description="Low complexity" evidence="10">
    <location>
        <begin position="1178"/>
        <end position="1195"/>
    </location>
</feature>
<feature type="active site" description="Proton acceptor; for dehydratase activity" evidence="9">
    <location>
        <position position="1089"/>
    </location>
</feature>
<dbReference type="InterPro" id="IPR020841">
    <property type="entry name" value="PKS_Beta-ketoAc_synthase_dom"/>
</dbReference>
<dbReference type="InterPro" id="IPR036291">
    <property type="entry name" value="NAD(P)-bd_dom_sf"/>
</dbReference>
<feature type="region of interest" description="C-terminal hotdog fold" evidence="9">
    <location>
        <begin position="1198"/>
        <end position="1336"/>
    </location>
</feature>
<dbReference type="InterPro" id="IPR009081">
    <property type="entry name" value="PP-bd_ACP"/>
</dbReference>
<dbReference type="Pfam" id="PF00109">
    <property type="entry name" value="ketoacyl-synt"/>
    <property type="match status" value="2"/>
</dbReference>
<evidence type="ECO:0000256" key="1">
    <source>
        <dbReference type="ARBA" id="ARBA00001957"/>
    </source>
</evidence>
<dbReference type="CDD" id="cd00833">
    <property type="entry name" value="PKS"/>
    <property type="match status" value="2"/>
</dbReference>
<comment type="pathway">
    <text evidence="2">Antibiotic biosynthesis.</text>
</comment>
<feature type="region of interest" description="Disordered" evidence="10">
    <location>
        <begin position="2375"/>
        <end position="2394"/>
    </location>
</feature>
<dbReference type="Pfam" id="PF08990">
    <property type="entry name" value="Docking"/>
    <property type="match status" value="1"/>
</dbReference>
<evidence type="ECO:0000256" key="6">
    <source>
        <dbReference type="ARBA" id="ARBA00023194"/>
    </source>
</evidence>
<dbReference type="InterPro" id="IPR020807">
    <property type="entry name" value="PKS_DH"/>
</dbReference>
<evidence type="ECO:0000256" key="10">
    <source>
        <dbReference type="SAM" id="MobiDB-lite"/>
    </source>
</evidence>
<feature type="domain" description="Ketosynthase family 3 (KS3)" evidence="12">
    <location>
        <begin position="34"/>
        <end position="462"/>
    </location>
</feature>
<dbReference type="Pfam" id="PF00550">
    <property type="entry name" value="PP-binding"/>
    <property type="match status" value="1"/>
</dbReference>
<dbReference type="InterPro" id="IPR016039">
    <property type="entry name" value="Thiolase-like"/>
</dbReference>
<dbReference type="Gene3D" id="3.40.47.10">
    <property type="match status" value="2"/>
</dbReference>
<feature type="region of interest" description="N-terminal hotdog fold" evidence="9">
    <location>
        <begin position="1057"/>
        <end position="1182"/>
    </location>
</feature>
<feature type="region of interest" description="Disordered" evidence="10">
    <location>
        <begin position="558"/>
        <end position="593"/>
    </location>
</feature>
<evidence type="ECO:0000256" key="2">
    <source>
        <dbReference type="ARBA" id="ARBA00004792"/>
    </source>
</evidence>
<dbReference type="Gene3D" id="3.40.50.720">
    <property type="entry name" value="NAD(P)-binding Rossmann-like Domain"/>
    <property type="match status" value="1"/>
</dbReference>
<dbReference type="SUPFAM" id="SSF101173">
    <property type="entry name" value="Docking domain B of the erythromycin polyketide synthase (DEBS)"/>
    <property type="match status" value="1"/>
</dbReference>
<sequence length="2539" mass="262122">MTTDVNKLRDYLKRATVDLRHARRRLREAEGRNREPIAIVGMSCRFPGGVASPEDLWDLVASGRDAISGFPTDRGWDLDALYDPDPENPGTTYTREGGFLDGAAEFDAGFFGIGPREALAMDPQQRLVLEAAWEAVERAELDPQSLRGSRTGVFAGVMYHDYVSRLPAMPEGIEGYVSTGNTGSVVSGRIAYTLGLEGPAVTIDTACSSSLVALHLAVQALRQGECDLALAGGVTVMAGPTTFVEFSRQRGLSPDGRCRAFSAGADGTGWSEGVGMLLVERLSDAVRLGHPVLAVVRGSAVNQDGASNGLTAPNGPAQQRVIHQALANGLLSPSDVDAVEAHGTGTTLGDPIEAQALLATYGQERPDDRPLWLGSVKSNLGHTQAAAGVAGVIKMVQALRHGILPKTLHAEEPTPHVDWSSGAVSLVAENTAWPATEPGRPRRAAVSAFGVSGTNAHVVLEQHLTPTAEPAPADGTTDAPAAPAPTDAAAPTADPATADGAAPAADRPTAADRAAGVGTAAVTALAGRATSLGAAIAGRASTLGSALADRAATLVGAGGDHGTADGTGSGTPHGTDGEPGTTAGAPDGRQPELIPWPLSAKTPAALAAQAARLRAHLAALPAGPGAPTAADIALSLATTRTAFPHRAVLLAADRAGLDRALDALADGEPGTPAPEGTHLVRGTAEDTRQPAFVFPGQGSQWTGMAVELLAGSPVFAERIRQCEEALAPHVDWSLTEVLRGAPGAPGFDRVDVVQPVLFAVMVSLAELWRSHGVHPAAVAGHSQGEIAAAAVVGALSLEDAAKVVALRSRALTVLSGRGGMLSVALPLDRLTPLLAPWGERLSVAAVNSPASTVVSGDGDALTELRDALHTDGIRARLIAVDYASHSAHVEAVREQVLEALADITPRACEVPFYSTVTGGALDTDRLDAEYWYRSLRQTVRFDEATRALVRDGHGALIEVSAHPVLTIGIQETLDDLGGTAVALATLRRGEGGTDRFLRSAAEAHAHGVALDWPAVLAAPDARRIPLPTYAFQHARYWLDAPYAPADAAGLGLAPSDHPLLGAVTTLADTDGLLLTGRLSTHSHPWLAEHAVLGAVILPGTAFVELAVRAGDHLGCDNLAELTLQAPLVVPEQGGVLVQVAVGPADGAGDRRFAVHSRPETAAADTGWTCHGTGVLNSAPATATPEPAAPAADWPPAGAAPVDLDGFYDGLAARSFAYGPVFQGLRAVWRLGDEVFAEVSLPDDARADADRYGLHPALLDAALHAVGFGPLGDMGTGRMAFSWQDVRLHAAGATRLRIRLTPAGTDTVAVTATDDGGRPVATVGSLTFREVREEHLRAALTDHHESLYRVEWPAHLLAGAPVPEAPWALIGTGDAALEETAAALAAGGAPRAATHPDVTALAAAVRAGAPVPATVAVVFPASHDGPDADAEAGAEAVRETARGALAVLRDWLADDRFTASRLVFVTRRAVAVPGEDADPAPDTRPEHAPVWGLIRSAQSEHADRLVLADTDGTPDSLRRLPAAVATGEPQLALRGGRMSVPRLARVPVATEPAAAPALDPRGTVLITGGTGALGRLVAAHFITVHGVRNVLLTSRRGPETEGAAALQEELAALGATVTVAACDAADRDALAALLTAIPTDRPLTAVVHAAAVVAGGPVDSLTPEDLELVLRPKVDAALHLHELTRGLDLAAFVLFSSLAGTFGGAGQGAYAAGNAFLDALAHQRRAQGLPASALAWGVWDERGDQTRLAAEDLRRMARAGLVPLTADEGLHLLDTARTLDDAALAPVHLDLAALRGRTPGPVPALLRGLVRTPARRAAQSAEPGPGGLSAELSRLAALPPAERKDTVLTLVRNQVAAVLGHATPGAVDPGRAFRDLGFDSLAAMELRNRLTAATGVRLPATAVFDHPTPAALTGHLLDEIPGGHPGTALVTAAPTAPGRTAATGGEEPIAIVAMSCRLPGEVRGPEDLWNLVAAGTDAITGLPANRGWDLDALYHPDPDHPGTSYVREGGFLHDADGFDAEFFGISPREALSMDPQQRLLLETSWEAFERAGIDPSTLRGSRTGVFAGTNGQDYALGLSPEQTAGMEGHLLTANSASVVSGRLSYTFGLEGPAVTVDTACSSSLVALHLAAQSLRRGECDLALAGGVTVMSTPGALIGFSRQRGLAPDARCRAFAATAEGTGLAEGAGMLLVERLSDARRNGHRVLAVVRGSAINQDGASNGLTAPNGPAQQRVIRQALADAGLSAAEVDAVEAHGTGTTLGDPIEAQALLKAYGTGRAADRPLWLGTVKSNIGHTQAAAGVAGVIKMVMAMRHGVLPKTLHVDEPSPHVDWSAGEVRLLTEAREWTEQEGRPRRAGVSSFGVSGTNAHVVIEQAPADAPTGRTEGGPDEEAPTPLPTPWLVSAKDENALRAQAERLLAHVRSADRPDPTDIALSLATTRAAFPHRAVITGHDRDDLLHGLTALARGETPGPQTVRGTAPAAAGRTGFLFSGQGSQRLGMGRELHAAFPVFAEAFDAACAHLDGHLERPLREVVFGEDAA</sequence>
<keyword evidence="5" id="KW-0808">Transferase</keyword>
<dbReference type="InterPro" id="IPR018201">
    <property type="entry name" value="Ketoacyl_synth_AS"/>
</dbReference>
<dbReference type="InterPro" id="IPR020806">
    <property type="entry name" value="PKS_PP-bd"/>
</dbReference>
<evidence type="ECO:0000256" key="8">
    <source>
        <dbReference type="ARBA" id="ARBA00023315"/>
    </source>
</evidence>
<dbReference type="InterPro" id="IPR001227">
    <property type="entry name" value="Ac_transferase_dom_sf"/>
</dbReference>
<dbReference type="Gene3D" id="1.10.1200.10">
    <property type="entry name" value="ACP-like"/>
    <property type="match status" value="1"/>
</dbReference>
<dbReference type="InterPro" id="IPR014043">
    <property type="entry name" value="Acyl_transferase_dom"/>
</dbReference>
<feature type="region of interest" description="Disordered" evidence="10">
    <location>
        <begin position="1176"/>
        <end position="1195"/>
    </location>
</feature>
<name>A0ABW7PNQ2_9ACTN</name>
<keyword evidence="6" id="KW-0045">Antibiotic biosynthesis</keyword>
<dbReference type="InterPro" id="IPR049551">
    <property type="entry name" value="PKS_DH_C"/>
</dbReference>
<dbReference type="SMART" id="SM00827">
    <property type="entry name" value="PKS_AT"/>
    <property type="match status" value="1"/>
</dbReference>
<dbReference type="PROSITE" id="PS52004">
    <property type="entry name" value="KS3_2"/>
    <property type="match status" value="2"/>
</dbReference>
<dbReference type="PROSITE" id="PS50075">
    <property type="entry name" value="CARRIER"/>
    <property type="match status" value="1"/>
</dbReference>
<dbReference type="Pfam" id="PF22953">
    <property type="entry name" value="SpnB_Rossmann"/>
    <property type="match status" value="1"/>
</dbReference>
<comment type="cofactor">
    <cofactor evidence="1">
        <name>pantetheine 4'-phosphate</name>
        <dbReference type="ChEBI" id="CHEBI:47942"/>
    </cofactor>
</comment>
<dbReference type="InterPro" id="IPR015083">
    <property type="entry name" value="NorB/c/GfsB-D-like_docking"/>
</dbReference>
<feature type="active site" description="Proton donor; for dehydratase activity" evidence="9">
    <location>
        <position position="1259"/>
    </location>
</feature>
<dbReference type="Pfam" id="PF21089">
    <property type="entry name" value="PKS_DH_N"/>
    <property type="match status" value="1"/>
</dbReference>
<evidence type="ECO:0000259" key="13">
    <source>
        <dbReference type="PROSITE" id="PS52019"/>
    </source>
</evidence>
<dbReference type="SMART" id="SM01294">
    <property type="entry name" value="PKS_PP_betabranch"/>
    <property type="match status" value="1"/>
</dbReference>
<dbReference type="InterPro" id="IPR014031">
    <property type="entry name" value="Ketoacyl_synth_C"/>
</dbReference>
<dbReference type="InterPro" id="IPR049900">
    <property type="entry name" value="PKS_mFAS_DH"/>
</dbReference>
<dbReference type="InterPro" id="IPR016035">
    <property type="entry name" value="Acyl_Trfase/lysoPLipase"/>
</dbReference>
<keyword evidence="7" id="KW-0511">Multifunctional enzyme</keyword>
<dbReference type="SUPFAM" id="SSF47336">
    <property type="entry name" value="ACP-like"/>
    <property type="match status" value="1"/>
</dbReference>
<dbReference type="PROSITE" id="PS00012">
    <property type="entry name" value="PHOSPHOPANTETHEINE"/>
    <property type="match status" value="1"/>
</dbReference>
<dbReference type="PROSITE" id="PS00606">
    <property type="entry name" value="KS3_1"/>
    <property type="match status" value="2"/>
</dbReference>
<evidence type="ECO:0000259" key="11">
    <source>
        <dbReference type="PROSITE" id="PS50075"/>
    </source>
</evidence>
<feature type="non-terminal residue" evidence="14">
    <location>
        <position position="2539"/>
    </location>
</feature>
<dbReference type="PROSITE" id="PS52019">
    <property type="entry name" value="PKS_MFAS_DH"/>
    <property type="match status" value="1"/>
</dbReference>
<dbReference type="Pfam" id="PF22621">
    <property type="entry name" value="CurL-like_PKS_C"/>
    <property type="match status" value="1"/>
</dbReference>
<evidence type="ECO:0000313" key="15">
    <source>
        <dbReference type="Proteomes" id="UP001610631"/>
    </source>
</evidence>
<proteinExistence type="predicted"/>
<dbReference type="InterPro" id="IPR042104">
    <property type="entry name" value="PKS_dehydratase_sf"/>
</dbReference>
<dbReference type="EMBL" id="JBBDHD010000176">
    <property type="protein sequence ID" value="MFH7600063.1"/>
    <property type="molecule type" value="Genomic_DNA"/>
</dbReference>
<dbReference type="InterPro" id="IPR057326">
    <property type="entry name" value="KR_dom"/>
</dbReference>
<evidence type="ECO:0000256" key="4">
    <source>
        <dbReference type="ARBA" id="ARBA00022553"/>
    </source>
</evidence>
<dbReference type="InterPro" id="IPR055123">
    <property type="entry name" value="SpnB-like_Rossmann"/>
</dbReference>
<evidence type="ECO:0000313" key="14">
    <source>
        <dbReference type="EMBL" id="MFH7600063.1"/>
    </source>
</evidence>
<dbReference type="Pfam" id="PF16197">
    <property type="entry name" value="KAsynt_C_assoc"/>
    <property type="match status" value="2"/>
</dbReference>
<feature type="region of interest" description="Disordered" evidence="10">
    <location>
        <begin position="467"/>
        <end position="510"/>
    </location>
</feature>
<dbReference type="Pfam" id="PF00698">
    <property type="entry name" value="Acyl_transf_1"/>
    <property type="match status" value="1"/>
</dbReference>
<dbReference type="SMART" id="SM00822">
    <property type="entry name" value="PKS_KR"/>
    <property type="match status" value="1"/>
</dbReference>
<dbReference type="InterPro" id="IPR049552">
    <property type="entry name" value="PKS_DH_N"/>
</dbReference>
<protein>
    <submittedName>
        <fullName evidence="14">Type I polyketide synthase</fullName>
    </submittedName>
</protein>
<dbReference type="SMART" id="SM00825">
    <property type="entry name" value="PKS_KS"/>
    <property type="match status" value="2"/>
</dbReference>
<dbReference type="InterPro" id="IPR036299">
    <property type="entry name" value="Polyketide_synth_docking_sf"/>
</dbReference>
<organism evidence="14 15">
    <name type="scientific">Streptomyces racemochromogenes</name>
    <dbReference type="NCBI Taxonomy" id="67353"/>
    <lineage>
        <taxon>Bacteria</taxon>
        <taxon>Bacillati</taxon>
        <taxon>Actinomycetota</taxon>
        <taxon>Actinomycetes</taxon>
        <taxon>Kitasatosporales</taxon>
        <taxon>Streptomycetaceae</taxon>
        <taxon>Streptomyces</taxon>
    </lineage>
</organism>
<dbReference type="InterPro" id="IPR006162">
    <property type="entry name" value="Ppantetheine_attach_site"/>
</dbReference>